<comment type="similarity">
    <text evidence="1">Belongs to the intradiol ring-cleavage dioxygenase family.</text>
</comment>
<name>E0WFN0_9ACTN</name>
<accession>E0WFN0</accession>
<dbReference type="InterPro" id="IPR000627">
    <property type="entry name" value="Intradiol_dOase_C"/>
</dbReference>
<proteinExistence type="inferred from homology"/>
<evidence type="ECO:0000313" key="6">
    <source>
        <dbReference type="EMBL" id="CBL93727.1"/>
    </source>
</evidence>
<dbReference type="EMBL" id="FN821996">
    <property type="protein sequence ID" value="CBL93727.1"/>
    <property type="molecule type" value="Genomic_DNA"/>
</dbReference>
<dbReference type="Pfam" id="PF00775">
    <property type="entry name" value="Dioxygenase_C"/>
    <property type="match status" value="1"/>
</dbReference>
<evidence type="ECO:0000256" key="3">
    <source>
        <dbReference type="ARBA" id="ARBA00023002"/>
    </source>
</evidence>
<dbReference type="Gene3D" id="2.60.130.10">
    <property type="entry name" value="Aromatic compound dioxygenase"/>
    <property type="match status" value="1"/>
</dbReference>
<keyword evidence="2 6" id="KW-0223">Dioxygenase</keyword>
<dbReference type="PANTHER" id="PTHR33711">
    <property type="entry name" value="DIOXYGENASE, PUTATIVE (AFU_ORTHOLOGUE AFUA_2G02910)-RELATED"/>
    <property type="match status" value="1"/>
</dbReference>
<feature type="region of interest" description="Disordered" evidence="4">
    <location>
        <begin position="67"/>
        <end position="89"/>
    </location>
</feature>
<dbReference type="AlphaFoldDB" id="E0WFN0"/>
<dbReference type="InterPro" id="IPR015889">
    <property type="entry name" value="Intradiol_dOase_core"/>
</dbReference>
<dbReference type="SMR" id="E0WFN0"/>
<dbReference type="PANTHER" id="PTHR33711:SF9">
    <property type="entry name" value="PROTOCATECHUATE 3,4-DIOXYGENASE ALPHA CHAIN"/>
    <property type="match status" value="1"/>
</dbReference>
<dbReference type="NCBIfam" id="TIGR02423">
    <property type="entry name" value="protocat_alph"/>
    <property type="match status" value="1"/>
</dbReference>
<evidence type="ECO:0000256" key="4">
    <source>
        <dbReference type="SAM" id="MobiDB-lite"/>
    </source>
</evidence>
<dbReference type="GO" id="GO:0018578">
    <property type="term" value="F:protocatechuate 3,4-dioxygenase activity"/>
    <property type="evidence" value="ECO:0007669"/>
    <property type="project" value="InterPro"/>
</dbReference>
<evidence type="ECO:0000259" key="5">
    <source>
        <dbReference type="Pfam" id="PF00775"/>
    </source>
</evidence>
<evidence type="ECO:0000256" key="1">
    <source>
        <dbReference type="ARBA" id="ARBA00007825"/>
    </source>
</evidence>
<reference evidence="6" key="2">
    <citation type="submission" date="2010-04" db="EMBL/GenBank/DDBJ databases">
        <authorList>
            <person name="Binz T."/>
        </authorList>
    </citation>
    <scope>NUCLEOTIDE SEQUENCE</scope>
    <source>
        <strain evidence="6">L-49973</strain>
    </source>
</reference>
<dbReference type="GO" id="GO:0008199">
    <property type="term" value="F:ferric iron binding"/>
    <property type="evidence" value="ECO:0007669"/>
    <property type="project" value="InterPro"/>
</dbReference>
<dbReference type="InterPro" id="IPR050770">
    <property type="entry name" value="Intradiol_RC_Dioxygenase"/>
</dbReference>
<reference evidence="6" key="1">
    <citation type="journal article" date="2010" name="J. Biol. Chem.">
        <title>Insights into an Unusual Nonribosomal Peptide Synthetase Biosynthesis IDENTIFICATION AND CHARACTERIZATION OF THE GE81112 BIOSYNTHETIC GENE CLUSTER.</title>
        <authorList>
            <person name="Binz T.M."/>
            <person name="Maffioli S.I."/>
            <person name="Sosio M."/>
            <person name="Donadio S."/>
            <person name="Mueller R."/>
        </authorList>
    </citation>
    <scope>NUCLEOTIDE SEQUENCE</scope>
    <source>
        <strain evidence="6">L-49973</strain>
    </source>
</reference>
<keyword evidence="3" id="KW-0560">Oxidoreductase</keyword>
<feature type="domain" description="Intradiol ring-cleavage dioxygenases" evidence="5">
    <location>
        <begin position="45"/>
        <end position="125"/>
    </location>
</feature>
<dbReference type="SUPFAM" id="SSF49482">
    <property type="entry name" value="Aromatic compound dioxygenase"/>
    <property type="match status" value="1"/>
</dbReference>
<sequence>MTSPPTTPPTASASAPTPSQTVGPFYGYALPFPGGGDVAPAGHPETITLHGYVYDGAGQPVPDALIETWQPGPDGSRSGAPGSLRHDPVTGRVVGRDGVAFTGFGRVPTDADGHWAVRTLPPGGVSYISLAVFARGLLHHLYTRAYLVDEPGDALLSALDGQRRATLIAGAGPDRTYRFDIRLQGPGETVFLEFS</sequence>
<dbReference type="InterPro" id="IPR012786">
    <property type="entry name" value="Protocat_dOase_a"/>
</dbReference>
<protein>
    <submittedName>
        <fullName evidence="6">Protocatechuate 3,4-dioxygenase beta subunit</fullName>
    </submittedName>
</protein>
<organism evidence="6">
    <name type="scientific">Streptomyces sp. L-49973</name>
    <dbReference type="NCBI Taxonomy" id="762837"/>
    <lineage>
        <taxon>Bacteria</taxon>
        <taxon>Bacillati</taxon>
        <taxon>Actinomycetota</taxon>
        <taxon>Actinomycetes</taxon>
        <taxon>Kitasatosporales</taxon>
        <taxon>Streptomycetaceae</taxon>
        <taxon>Streptomyces</taxon>
    </lineage>
</organism>
<evidence type="ECO:0000256" key="2">
    <source>
        <dbReference type="ARBA" id="ARBA00022964"/>
    </source>
</evidence>